<dbReference type="AlphaFoldDB" id="A0A2N7WEV6"/>
<keyword evidence="3" id="KW-1185">Reference proteome</keyword>
<evidence type="ECO:0000313" key="2">
    <source>
        <dbReference type="EMBL" id="PMS27894.1"/>
    </source>
</evidence>
<sequence length="100" mass="11701">MKKSDRHMEICQVLNDIYARKNADYGDSFGKQFEEYGIVSSAIRIEDKFNRFKNLIKNKAQVKDESISDTLMDMANYCIMTLIELEKENLKKSERGRVPD</sequence>
<dbReference type="InterPro" id="IPR011630">
    <property type="entry name" value="DUF1599"/>
</dbReference>
<organism evidence="2 3">
    <name type="scientific">Trinickia symbiotica</name>
    <dbReference type="NCBI Taxonomy" id="863227"/>
    <lineage>
        <taxon>Bacteria</taxon>
        <taxon>Pseudomonadati</taxon>
        <taxon>Pseudomonadota</taxon>
        <taxon>Betaproteobacteria</taxon>
        <taxon>Burkholderiales</taxon>
        <taxon>Burkholderiaceae</taxon>
        <taxon>Trinickia</taxon>
    </lineage>
</organism>
<gene>
    <name evidence="2" type="ORF">C0Z20_31090</name>
</gene>
<evidence type="ECO:0000259" key="1">
    <source>
        <dbReference type="Pfam" id="PF07659"/>
    </source>
</evidence>
<reference evidence="2 3" key="1">
    <citation type="submission" date="2018-01" db="EMBL/GenBank/DDBJ databases">
        <title>Whole genome analyses suggest that Burkholderia sensu lato contains two further novel genera in the rhizoxinica-symbiotica group Mycetohabitans gen. nov., and Trinickia gen. nov.: implications for the evolution of diazotrophy and nodulation in the Burkholderiaceae.</title>
        <authorList>
            <person name="Estrada-de los Santos P."/>
            <person name="Palmer M."/>
            <person name="Chavez-Ramirez B."/>
            <person name="Beukes C."/>
            <person name="Steenkamp E.T."/>
            <person name="Hirsch A.M."/>
            <person name="Manyaka P."/>
            <person name="Maluk M."/>
            <person name="Lafos M."/>
            <person name="Crook M."/>
            <person name="Gross E."/>
            <person name="Simon M.F."/>
            <person name="Bueno dos Reis Junior F."/>
            <person name="Poole P.S."/>
            <person name="Venter S.N."/>
            <person name="James E.K."/>
        </authorList>
    </citation>
    <scope>NUCLEOTIDE SEQUENCE [LARGE SCALE GENOMIC DNA]</scope>
    <source>
        <strain evidence="2 3">JPY 581</strain>
    </source>
</reference>
<feature type="domain" description="Nucleotide modification associated" evidence="1">
    <location>
        <begin position="21"/>
        <end position="85"/>
    </location>
</feature>
<dbReference type="Pfam" id="PF07659">
    <property type="entry name" value="DUF1599"/>
    <property type="match status" value="1"/>
</dbReference>
<dbReference type="EMBL" id="PNYC01000088">
    <property type="protein sequence ID" value="PMS27894.1"/>
    <property type="molecule type" value="Genomic_DNA"/>
</dbReference>
<accession>A0A2N7WEV6</accession>
<dbReference type="Proteomes" id="UP000235777">
    <property type="component" value="Unassembled WGS sequence"/>
</dbReference>
<evidence type="ECO:0000313" key="3">
    <source>
        <dbReference type="Proteomes" id="UP000235777"/>
    </source>
</evidence>
<proteinExistence type="predicted"/>
<feature type="non-terminal residue" evidence="2">
    <location>
        <position position="100"/>
    </location>
</feature>
<name>A0A2N7WEV6_9BURK</name>
<protein>
    <recommendedName>
        <fullName evidence="1">Nucleotide modification associated domain-containing protein</fullName>
    </recommendedName>
</protein>
<comment type="caution">
    <text evidence="2">The sequence shown here is derived from an EMBL/GenBank/DDBJ whole genome shotgun (WGS) entry which is preliminary data.</text>
</comment>